<evidence type="ECO:0000256" key="16">
    <source>
        <dbReference type="PROSITE-ProRule" id="PRU10141"/>
    </source>
</evidence>
<dbReference type="SMART" id="SM00369">
    <property type="entry name" value="LRR_TYP"/>
    <property type="match status" value="7"/>
</dbReference>
<evidence type="ECO:0000256" key="7">
    <source>
        <dbReference type="ARBA" id="ARBA00022692"/>
    </source>
</evidence>
<keyword evidence="10 16" id="KW-0547">Nucleotide-binding</keyword>
<dbReference type="InterPro" id="IPR001245">
    <property type="entry name" value="Ser-Thr/Tyr_kinase_cat_dom"/>
</dbReference>
<keyword evidence="5" id="KW-0433">Leucine-rich repeat</keyword>
<keyword evidence="8" id="KW-0732">Signal</keyword>
<dbReference type="Pfam" id="PF13855">
    <property type="entry name" value="LRR_8"/>
    <property type="match status" value="1"/>
</dbReference>
<dbReference type="Gene3D" id="3.80.10.10">
    <property type="entry name" value="Ribonuclease Inhibitor"/>
    <property type="match status" value="2"/>
</dbReference>
<evidence type="ECO:0000256" key="9">
    <source>
        <dbReference type="ARBA" id="ARBA00022737"/>
    </source>
</evidence>
<dbReference type="Pfam" id="PF23598">
    <property type="entry name" value="LRR_14"/>
    <property type="match status" value="1"/>
</dbReference>
<evidence type="ECO:0000256" key="1">
    <source>
        <dbReference type="ARBA" id="ARBA00004162"/>
    </source>
</evidence>
<proteinExistence type="predicted"/>
<keyword evidence="15" id="KW-0325">Glycoprotein</keyword>
<comment type="caution">
    <text evidence="19">The sequence shown here is derived from an EMBL/GenBank/DDBJ whole genome shotgun (WGS) entry which is preliminary data.</text>
</comment>
<evidence type="ECO:0000256" key="10">
    <source>
        <dbReference type="ARBA" id="ARBA00022741"/>
    </source>
</evidence>
<keyword evidence="11" id="KW-0418">Kinase</keyword>
<evidence type="ECO:0000313" key="20">
    <source>
        <dbReference type="Proteomes" id="UP001280121"/>
    </source>
</evidence>
<dbReference type="InterPro" id="IPR017441">
    <property type="entry name" value="Protein_kinase_ATP_BS"/>
</dbReference>
<evidence type="ECO:0000313" key="19">
    <source>
        <dbReference type="EMBL" id="KAK2657042.1"/>
    </source>
</evidence>
<dbReference type="InterPro" id="IPR051809">
    <property type="entry name" value="Plant_receptor-like_S/T_kinase"/>
</dbReference>
<dbReference type="SUPFAM" id="SSF52047">
    <property type="entry name" value="RNI-like"/>
    <property type="match status" value="1"/>
</dbReference>
<dbReference type="InterPro" id="IPR011009">
    <property type="entry name" value="Kinase-like_dom_sf"/>
</dbReference>
<evidence type="ECO:0000256" key="17">
    <source>
        <dbReference type="SAM" id="Phobius"/>
    </source>
</evidence>
<evidence type="ECO:0000256" key="2">
    <source>
        <dbReference type="ARBA" id="ARBA00012513"/>
    </source>
</evidence>
<evidence type="ECO:0000256" key="8">
    <source>
        <dbReference type="ARBA" id="ARBA00022729"/>
    </source>
</evidence>
<feature type="domain" description="Protein kinase" evidence="18">
    <location>
        <begin position="500"/>
        <end position="638"/>
    </location>
</feature>
<keyword evidence="20" id="KW-1185">Reference proteome</keyword>
<dbReference type="InterPro" id="IPR001611">
    <property type="entry name" value="Leu-rich_rpt"/>
</dbReference>
<dbReference type="PROSITE" id="PS50011">
    <property type="entry name" value="PROTEIN_KINASE_DOM"/>
    <property type="match status" value="1"/>
</dbReference>
<keyword evidence="14 17" id="KW-0472">Membrane</keyword>
<name>A0AAE0CMW8_9ROSI</name>
<protein>
    <recommendedName>
        <fullName evidence="2">non-specific serine/threonine protein kinase</fullName>
        <ecNumber evidence="2">2.7.11.1</ecNumber>
    </recommendedName>
</protein>
<evidence type="ECO:0000256" key="6">
    <source>
        <dbReference type="ARBA" id="ARBA00022679"/>
    </source>
</evidence>
<dbReference type="PANTHER" id="PTHR27008">
    <property type="entry name" value="OS04G0122200 PROTEIN"/>
    <property type="match status" value="1"/>
</dbReference>
<dbReference type="GO" id="GO:0005886">
    <property type="term" value="C:plasma membrane"/>
    <property type="evidence" value="ECO:0007669"/>
    <property type="project" value="UniProtKB-SubCell"/>
</dbReference>
<dbReference type="Pfam" id="PF00560">
    <property type="entry name" value="LRR_1"/>
    <property type="match status" value="2"/>
</dbReference>
<dbReference type="AlphaFoldDB" id="A0AAE0CMW8"/>
<sequence length="638" mass="68919">MNKLHGSIPNELGKLSGLGYFQLYGNNLSGMIPSSIYNISSIYYFSVTRNQLHGQLPLDVGLTLPNLEIFAGGVNSFTGRIPVSLANASKLKIVDFAINGLTGSITGDLGRLQGLERINFDDNRLGRGDIDGLSFFTFLANCSSLKVLGLANNGFGGEFPSSIANLSTQLQVLSLGLNLIHGNIPIAIGNLVNLTLLGLEENNLSGSIPDVIGRLHKLEELDLNTNKFSGSFPSSFGNLTALTWLSMQENKVEGSIPPSLGDCQLLQALNLSRNNLNGTIPKQVFGLSSLSVSLSMAHNFLTGSLPVEVGNLKNLAELDLSGNKLSGEIPSSLASCTSLVYLRLASNTFEGKIPQSLQSLRGLEELDLSSNNLTGQIPEFLGKLVPLRLLNLSFNELDGEVPKEGIFANATVISVIGNDKLCGGVPELLLPVCSWKKPGKLLTSNVIQVIAAVTLALLLLCSFGIYRTVKNSRRHSTALSSSDGQLHLSYWDVSKSTNNFSEENLIGSGSFGHVYKATLPGDRKIVAIKLLNLQQQGASRSFIDECNALRSIRHRNILRIITVCSSIDHQGNDFKALVFEFLSNGSLDQWQHPSDEDKRRNKKLSLIQRLNIAIGVAYLLLHCIISITIVKLPLCTAI</sequence>
<dbReference type="InterPro" id="IPR000719">
    <property type="entry name" value="Prot_kinase_dom"/>
</dbReference>
<dbReference type="Proteomes" id="UP001280121">
    <property type="component" value="Unassembled WGS sequence"/>
</dbReference>
<keyword evidence="4" id="KW-0723">Serine/threonine-protein kinase</keyword>
<evidence type="ECO:0000256" key="14">
    <source>
        <dbReference type="ARBA" id="ARBA00023136"/>
    </source>
</evidence>
<dbReference type="FunFam" id="3.80.10.10:FF:000288">
    <property type="entry name" value="LRR receptor-like serine/threonine-protein kinase EFR"/>
    <property type="match status" value="1"/>
</dbReference>
<dbReference type="GO" id="GO:0004674">
    <property type="term" value="F:protein serine/threonine kinase activity"/>
    <property type="evidence" value="ECO:0007669"/>
    <property type="project" value="UniProtKB-KW"/>
</dbReference>
<keyword evidence="3" id="KW-1003">Cell membrane</keyword>
<evidence type="ECO:0000256" key="13">
    <source>
        <dbReference type="ARBA" id="ARBA00022989"/>
    </source>
</evidence>
<dbReference type="EMBL" id="JANJYI010000003">
    <property type="protein sequence ID" value="KAK2657042.1"/>
    <property type="molecule type" value="Genomic_DNA"/>
</dbReference>
<evidence type="ECO:0000256" key="4">
    <source>
        <dbReference type="ARBA" id="ARBA00022527"/>
    </source>
</evidence>
<dbReference type="EC" id="2.7.11.1" evidence="2"/>
<keyword evidence="9" id="KW-0677">Repeat</keyword>
<feature type="binding site" evidence="16">
    <location>
        <position position="529"/>
    </location>
    <ligand>
        <name>ATP</name>
        <dbReference type="ChEBI" id="CHEBI:30616"/>
    </ligand>
</feature>
<keyword evidence="13 17" id="KW-1133">Transmembrane helix</keyword>
<dbReference type="PANTHER" id="PTHR27008:SF499">
    <property type="entry name" value="OS06G0581500 PROTEIN"/>
    <property type="match status" value="1"/>
</dbReference>
<dbReference type="Gene3D" id="1.10.510.10">
    <property type="entry name" value="Transferase(Phosphotransferase) domain 1"/>
    <property type="match status" value="1"/>
</dbReference>
<dbReference type="InterPro" id="IPR003591">
    <property type="entry name" value="Leu-rich_rpt_typical-subtyp"/>
</dbReference>
<evidence type="ECO:0000256" key="15">
    <source>
        <dbReference type="ARBA" id="ARBA00023180"/>
    </source>
</evidence>
<feature type="transmembrane region" description="Helical" evidence="17">
    <location>
        <begin position="446"/>
        <end position="466"/>
    </location>
</feature>
<keyword evidence="6" id="KW-0808">Transferase</keyword>
<evidence type="ECO:0000256" key="12">
    <source>
        <dbReference type="ARBA" id="ARBA00022840"/>
    </source>
</evidence>
<dbReference type="GO" id="GO:0005524">
    <property type="term" value="F:ATP binding"/>
    <property type="evidence" value="ECO:0007669"/>
    <property type="project" value="UniProtKB-UniRule"/>
</dbReference>
<evidence type="ECO:0000256" key="11">
    <source>
        <dbReference type="ARBA" id="ARBA00022777"/>
    </source>
</evidence>
<dbReference type="SUPFAM" id="SSF56112">
    <property type="entry name" value="Protein kinase-like (PK-like)"/>
    <property type="match status" value="1"/>
</dbReference>
<reference evidence="19" key="1">
    <citation type="journal article" date="2023" name="Plant J.">
        <title>Genome sequences and population genomics provide insights into the demographic history, inbreeding, and mutation load of two 'living fossil' tree species of Dipteronia.</title>
        <authorList>
            <person name="Feng Y."/>
            <person name="Comes H.P."/>
            <person name="Chen J."/>
            <person name="Zhu S."/>
            <person name="Lu R."/>
            <person name="Zhang X."/>
            <person name="Li P."/>
            <person name="Qiu J."/>
            <person name="Olsen K.M."/>
            <person name="Qiu Y."/>
        </authorList>
    </citation>
    <scope>NUCLEOTIDE SEQUENCE</scope>
    <source>
        <strain evidence="19">KIB01</strain>
    </source>
</reference>
<evidence type="ECO:0000259" key="18">
    <source>
        <dbReference type="PROSITE" id="PS50011"/>
    </source>
</evidence>
<dbReference type="Pfam" id="PF07714">
    <property type="entry name" value="PK_Tyr_Ser-Thr"/>
    <property type="match status" value="1"/>
</dbReference>
<dbReference type="FunFam" id="3.30.200.20:FF:000432">
    <property type="entry name" value="LRR receptor-like serine/threonine-protein kinase EFR"/>
    <property type="match status" value="1"/>
</dbReference>
<keyword evidence="12 16" id="KW-0067">ATP-binding</keyword>
<dbReference type="PROSITE" id="PS00107">
    <property type="entry name" value="PROTEIN_KINASE_ATP"/>
    <property type="match status" value="1"/>
</dbReference>
<evidence type="ECO:0000256" key="5">
    <source>
        <dbReference type="ARBA" id="ARBA00022614"/>
    </source>
</evidence>
<accession>A0AAE0CMW8</accession>
<dbReference type="InterPro" id="IPR032675">
    <property type="entry name" value="LRR_dom_sf"/>
</dbReference>
<dbReference type="SUPFAM" id="SSF52058">
    <property type="entry name" value="L domain-like"/>
    <property type="match status" value="1"/>
</dbReference>
<evidence type="ECO:0000256" key="3">
    <source>
        <dbReference type="ARBA" id="ARBA00022475"/>
    </source>
</evidence>
<feature type="transmembrane region" description="Helical" evidence="17">
    <location>
        <begin position="610"/>
        <end position="630"/>
    </location>
</feature>
<comment type="subcellular location">
    <subcellularLocation>
        <location evidence="1">Cell membrane</location>
        <topology evidence="1">Single-pass membrane protein</topology>
    </subcellularLocation>
</comment>
<organism evidence="19 20">
    <name type="scientific">Dipteronia dyeriana</name>
    <dbReference type="NCBI Taxonomy" id="168575"/>
    <lineage>
        <taxon>Eukaryota</taxon>
        <taxon>Viridiplantae</taxon>
        <taxon>Streptophyta</taxon>
        <taxon>Embryophyta</taxon>
        <taxon>Tracheophyta</taxon>
        <taxon>Spermatophyta</taxon>
        <taxon>Magnoliopsida</taxon>
        <taxon>eudicotyledons</taxon>
        <taxon>Gunneridae</taxon>
        <taxon>Pentapetalae</taxon>
        <taxon>rosids</taxon>
        <taxon>malvids</taxon>
        <taxon>Sapindales</taxon>
        <taxon>Sapindaceae</taxon>
        <taxon>Hippocastanoideae</taxon>
        <taxon>Acereae</taxon>
        <taxon>Dipteronia</taxon>
    </lineage>
</organism>
<keyword evidence="7 17" id="KW-0812">Transmembrane</keyword>
<dbReference type="InterPro" id="IPR055414">
    <property type="entry name" value="LRR_R13L4/SHOC2-like"/>
</dbReference>
<gene>
    <name evidence="19" type="ORF">Ddye_010094</name>
</gene>
<dbReference type="PRINTS" id="PR00019">
    <property type="entry name" value="LEURICHRPT"/>
</dbReference>